<dbReference type="Gene3D" id="6.10.10.80">
    <property type="entry name" value="Small, acid-soluble spore protein, alpha/beta type-like"/>
    <property type="match status" value="1"/>
</dbReference>
<dbReference type="EMBL" id="SMAG01000013">
    <property type="protein sequence ID" value="TCS92344.1"/>
    <property type="molecule type" value="Genomic_DNA"/>
</dbReference>
<dbReference type="AlphaFoldDB" id="A0A4R3L3K9"/>
<reference evidence="1 2" key="1">
    <citation type="submission" date="2019-03" db="EMBL/GenBank/DDBJ databases">
        <title>Genomic Encyclopedia of Type Strains, Phase IV (KMG-IV): sequencing the most valuable type-strain genomes for metagenomic binning, comparative biology and taxonomic classification.</title>
        <authorList>
            <person name="Goeker M."/>
        </authorList>
    </citation>
    <scope>NUCLEOTIDE SEQUENCE [LARGE SCALE GENOMIC DNA]</scope>
    <source>
        <strain evidence="1 2">DSM 45707</strain>
    </source>
</reference>
<dbReference type="RefSeq" id="WP_131926769.1">
    <property type="nucleotide sequence ID" value="NZ_SMAG01000013.1"/>
</dbReference>
<organism evidence="1 2">
    <name type="scientific">Hazenella coriacea</name>
    <dbReference type="NCBI Taxonomy" id="1179467"/>
    <lineage>
        <taxon>Bacteria</taxon>
        <taxon>Bacillati</taxon>
        <taxon>Bacillota</taxon>
        <taxon>Bacilli</taxon>
        <taxon>Bacillales</taxon>
        <taxon>Thermoactinomycetaceae</taxon>
        <taxon>Hazenella</taxon>
    </lineage>
</organism>
<gene>
    <name evidence="1" type="ORF">EDD58_1135</name>
</gene>
<proteinExistence type="predicted"/>
<dbReference type="GO" id="GO:0006265">
    <property type="term" value="P:DNA topological change"/>
    <property type="evidence" value="ECO:0007669"/>
    <property type="project" value="InterPro"/>
</dbReference>
<dbReference type="OrthoDB" id="1683773at2"/>
<name>A0A4R3L3K9_9BACL</name>
<dbReference type="InterPro" id="IPR038300">
    <property type="entry name" value="SASP_sf_alpha/beta"/>
</dbReference>
<dbReference type="Proteomes" id="UP000294937">
    <property type="component" value="Unassembled WGS sequence"/>
</dbReference>
<evidence type="ECO:0000313" key="1">
    <source>
        <dbReference type="EMBL" id="TCS92344.1"/>
    </source>
</evidence>
<dbReference type="GO" id="GO:0003690">
    <property type="term" value="F:double-stranded DNA binding"/>
    <property type="evidence" value="ECO:0007669"/>
    <property type="project" value="InterPro"/>
</dbReference>
<sequence>MTRRRRRLLISHAREEVDEFKTKVMNKVLGTNILDPNDVKMEVAKQLDIPLNQSGNGDIRAEDAGKIGGAIGGQMVKEMVRLAQESLRKSGE</sequence>
<comment type="caution">
    <text evidence="1">The sequence shown here is derived from an EMBL/GenBank/DDBJ whole genome shotgun (WGS) entry which is preliminary data.</text>
</comment>
<accession>A0A4R3L3K9</accession>
<evidence type="ECO:0000313" key="2">
    <source>
        <dbReference type="Proteomes" id="UP000294937"/>
    </source>
</evidence>
<protein>
    <submittedName>
        <fullName evidence="1">Small acid-soluble spore protein alpha/beta type</fullName>
    </submittedName>
</protein>
<keyword evidence="2" id="KW-1185">Reference proteome</keyword>
<dbReference type="Pfam" id="PF00269">
    <property type="entry name" value="SASP"/>
    <property type="match status" value="1"/>
</dbReference>
<dbReference type="InterPro" id="IPR001448">
    <property type="entry name" value="SASP_alpha/beta-type"/>
</dbReference>